<gene>
    <name evidence="1" type="ORF">H9L22_06460</name>
</gene>
<dbReference type="Proteomes" id="UP000516117">
    <property type="component" value="Chromosome"/>
</dbReference>
<organism evidence="1 2">
    <name type="scientific">Tessaracoccus defluvii</name>
    <dbReference type="NCBI Taxonomy" id="1285901"/>
    <lineage>
        <taxon>Bacteria</taxon>
        <taxon>Bacillati</taxon>
        <taxon>Actinomycetota</taxon>
        <taxon>Actinomycetes</taxon>
        <taxon>Propionibacteriales</taxon>
        <taxon>Propionibacteriaceae</taxon>
        <taxon>Tessaracoccus</taxon>
    </lineage>
</organism>
<dbReference type="RefSeq" id="WP_187722064.1">
    <property type="nucleotide sequence ID" value="NZ_BAABBL010000003.1"/>
</dbReference>
<keyword evidence="2" id="KW-1185">Reference proteome</keyword>
<protein>
    <submittedName>
        <fullName evidence="1">Uncharacterized protein</fullName>
    </submittedName>
</protein>
<accession>A0A7H0H8U9</accession>
<proteinExistence type="predicted"/>
<reference evidence="1 2" key="1">
    <citation type="submission" date="2020-08" db="EMBL/GenBank/DDBJ databases">
        <title>Genome sequence of Tessaracoccus defluvii JCM 17540T.</title>
        <authorList>
            <person name="Hyun D.-W."/>
            <person name="Bae J.-W."/>
        </authorList>
    </citation>
    <scope>NUCLEOTIDE SEQUENCE [LARGE SCALE GENOMIC DNA]</scope>
    <source>
        <strain evidence="1 2">JCM 17540</strain>
    </source>
</reference>
<dbReference type="KEGG" id="tdf:H9L22_06460"/>
<dbReference type="AlphaFoldDB" id="A0A7H0H8U9"/>
<name>A0A7H0H8U9_9ACTN</name>
<evidence type="ECO:0000313" key="2">
    <source>
        <dbReference type="Proteomes" id="UP000516117"/>
    </source>
</evidence>
<evidence type="ECO:0000313" key="1">
    <source>
        <dbReference type="EMBL" id="QNP56965.1"/>
    </source>
</evidence>
<dbReference type="EMBL" id="CP060789">
    <property type="protein sequence ID" value="QNP56965.1"/>
    <property type="molecule type" value="Genomic_DNA"/>
</dbReference>
<sequence>MRWIKRPAPADLDQLAEVLGRKPQALAQAEGADEALLVACRTELCVRRDGVWTVWPWEQVGGGGWNSERGSFRWRTTDDARHEVEVAVANRFPDVFKERVEASTVVYTVIDVARGQVQIIARRGLGADDTLHWYAVPSGNADLTDPVTAEAVVAETERLKQVYL</sequence>